<dbReference type="PANTHER" id="PTHR40619">
    <property type="entry name" value="FUNGAL STAND N-TERMINAL GOODBYE DOMAIN-CONTAINING PROTEIN"/>
    <property type="match status" value="1"/>
</dbReference>
<dbReference type="EMBL" id="LCUC01000112">
    <property type="protein sequence ID" value="KKY36668.1"/>
    <property type="molecule type" value="Genomic_DNA"/>
</dbReference>
<reference evidence="1 2" key="2">
    <citation type="submission" date="2015-05" db="EMBL/GenBank/DDBJ databases">
        <authorList>
            <person name="Morales-Cruz A."/>
            <person name="Amrine K.C."/>
            <person name="Cantu D."/>
        </authorList>
    </citation>
    <scope>NUCLEOTIDE SEQUENCE [LARGE SCALE GENOMIC DNA]</scope>
    <source>
        <strain evidence="1">DA912</strain>
    </source>
</reference>
<dbReference type="AlphaFoldDB" id="A0A0G2HP11"/>
<gene>
    <name evidence="1" type="ORF">UCDDA912_g03340</name>
</gene>
<dbReference type="Proteomes" id="UP000034680">
    <property type="component" value="Unassembled WGS sequence"/>
</dbReference>
<reference evidence="1 2" key="1">
    <citation type="submission" date="2015-05" db="EMBL/GenBank/DDBJ databases">
        <title>Distinctive expansion of gene families associated with plant cell wall degradation and secondary metabolism in the genomes of grapevine trunk pathogens.</title>
        <authorList>
            <person name="Lawrence D.P."/>
            <person name="Travadon R."/>
            <person name="Rolshausen P.E."/>
            <person name="Baumgartner K."/>
        </authorList>
    </citation>
    <scope>NUCLEOTIDE SEQUENCE [LARGE SCALE GENOMIC DNA]</scope>
    <source>
        <strain evidence="1">DA912</strain>
    </source>
</reference>
<dbReference type="PRINTS" id="PR00081">
    <property type="entry name" value="GDHRDH"/>
</dbReference>
<dbReference type="STRING" id="1214573.A0A0G2HP11"/>
<comment type="caution">
    <text evidence="1">The sequence shown here is derived from an EMBL/GenBank/DDBJ whole genome shotgun (WGS) entry which is preliminary data.</text>
</comment>
<name>A0A0G2HP11_9PEZI</name>
<organism evidence="1 2">
    <name type="scientific">Diaporthe ampelina</name>
    <dbReference type="NCBI Taxonomy" id="1214573"/>
    <lineage>
        <taxon>Eukaryota</taxon>
        <taxon>Fungi</taxon>
        <taxon>Dikarya</taxon>
        <taxon>Ascomycota</taxon>
        <taxon>Pezizomycotina</taxon>
        <taxon>Sordariomycetes</taxon>
        <taxon>Sordariomycetidae</taxon>
        <taxon>Diaporthales</taxon>
        <taxon>Diaporthaceae</taxon>
        <taxon>Diaporthe</taxon>
    </lineage>
</organism>
<evidence type="ECO:0000313" key="2">
    <source>
        <dbReference type="Proteomes" id="UP000034680"/>
    </source>
</evidence>
<dbReference type="PANTHER" id="PTHR40619:SF3">
    <property type="entry name" value="FUNGAL STAND N-TERMINAL GOODBYE DOMAIN-CONTAINING PROTEIN"/>
    <property type="match status" value="1"/>
</dbReference>
<dbReference type="InterPro" id="IPR002347">
    <property type="entry name" value="SDR_fam"/>
</dbReference>
<dbReference type="OrthoDB" id="5371740at2759"/>
<evidence type="ECO:0000313" key="1">
    <source>
        <dbReference type="EMBL" id="KKY36668.1"/>
    </source>
</evidence>
<dbReference type="Gene3D" id="3.40.50.720">
    <property type="entry name" value="NAD(P)-binding Rossmann-like Domain"/>
    <property type="match status" value="2"/>
</dbReference>
<proteinExistence type="predicted"/>
<accession>A0A0G2HP11</accession>
<dbReference type="InterPro" id="IPR036291">
    <property type="entry name" value="NAD(P)-bd_dom_sf"/>
</dbReference>
<dbReference type="SUPFAM" id="SSF51735">
    <property type="entry name" value="NAD(P)-binding Rossmann-fold domains"/>
    <property type="match status" value="1"/>
</dbReference>
<dbReference type="Pfam" id="PF00106">
    <property type="entry name" value="adh_short"/>
    <property type="match status" value="1"/>
</dbReference>
<keyword evidence="2" id="KW-1185">Reference proteome</keyword>
<sequence length="548" mass="59751">MQNYDPAQDRTPQNQLLLDQPVQYTFEPWNPPQNPMEYTMSARILASYLGIPDVAAEDATHVAGTHQATVSPPERACAEQLARSGKFLQWLRSPGSSRLLVHTNYSGGPSPVSGLSLFCVSLREALLARPDRRFIPLVFFCGLHTELLGDDSNGALVDARSGAHGLMRSLIYQLLGRYHGREPVWLNETPQEIHAIQEGNLSALYGLFHRLVHRLPGDVAVCCLVDGAVYYERDEFLDDMESVMLPLLQLCGQGVTRAPFKLLVTSPASTIYTYIIVAMASIDLSGPVSSATLTAEPDNTSVKGTTVLVTGGAQGLGAEIARKCATAGSYVTIADIDDTKGKDLASSLGANVQFINCDVRNWSDQVSAFKAAIRFAPSRGTFLARYTRPPQPRRGVFVFILSPESYATLPASVIYGGSKFGARGLFRSSRVPLVRVNALIPWLMETGMNAGSDAVSETLRSLGVQYVSVEAHARTVMHLLSNDGIAGRAVALVQSDGETFADVEDDDAGGDGIRKYWELLRGGWPGAKEGRQRMYDMMGFYDDKETWF</sequence>
<protein>
    <submittedName>
        <fullName evidence="1">Putative short chain dehydrogenase reductase</fullName>
    </submittedName>
</protein>